<evidence type="ECO:0000313" key="7">
    <source>
        <dbReference type="EMBL" id="XBO41850.1"/>
    </source>
</evidence>
<reference evidence="7" key="1">
    <citation type="submission" date="2024-05" db="EMBL/GenBank/DDBJ databases">
        <authorList>
            <person name="Kim S."/>
            <person name="Heo J."/>
            <person name="Choi H."/>
            <person name="Choi Y."/>
            <person name="Kwon S.-W."/>
            <person name="Kim Y."/>
        </authorList>
    </citation>
    <scope>NUCLEOTIDE SEQUENCE</scope>
    <source>
        <strain evidence="7">KACC 23698</strain>
    </source>
</reference>
<gene>
    <name evidence="7" type="ORF">ABEG18_22615</name>
</gene>
<evidence type="ECO:0000256" key="1">
    <source>
        <dbReference type="ARBA" id="ARBA00023015"/>
    </source>
</evidence>
<dbReference type="RefSeq" id="WP_406858684.1">
    <property type="nucleotide sequence ID" value="NZ_CP157484.1"/>
</dbReference>
<name>A0AAU7JNI5_9HYPH</name>
<feature type="compositionally biased region" description="Basic and acidic residues" evidence="5">
    <location>
        <begin position="273"/>
        <end position="282"/>
    </location>
</feature>
<dbReference type="SUPFAM" id="SSF46689">
    <property type="entry name" value="Homeodomain-like"/>
    <property type="match status" value="1"/>
</dbReference>
<evidence type="ECO:0000259" key="6">
    <source>
        <dbReference type="PROSITE" id="PS50977"/>
    </source>
</evidence>
<dbReference type="PANTHER" id="PTHR30055">
    <property type="entry name" value="HTH-TYPE TRANSCRIPTIONAL REGULATOR RUTR"/>
    <property type="match status" value="1"/>
</dbReference>
<organism evidence="7">
    <name type="scientific">Alsobacter sp. KACC 23698</name>
    <dbReference type="NCBI Taxonomy" id="3149229"/>
    <lineage>
        <taxon>Bacteria</taxon>
        <taxon>Pseudomonadati</taxon>
        <taxon>Pseudomonadota</taxon>
        <taxon>Alphaproteobacteria</taxon>
        <taxon>Hyphomicrobiales</taxon>
        <taxon>Alsobacteraceae</taxon>
        <taxon>Alsobacter</taxon>
    </lineage>
</organism>
<keyword evidence="2 4" id="KW-0238">DNA-binding</keyword>
<feature type="compositionally biased region" description="Low complexity" evidence="5">
    <location>
        <begin position="249"/>
        <end position="272"/>
    </location>
</feature>
<evidence type="ECO:0000256" key="4">
    <source>
        <dbReference type="PROSITE-ProRule" id="PRU00335"/>
    </source>
</evidence>
<dbReference type="EMBL" id="CP157484">
    <property type="protein sequence ID" value="XBO41850.1"/>
    <property type="molecule type" value="Genomic_DNA"/>
</dbReference>
<dbReference type="GO" id="GO:0003700">
    <property type="term" value="F:DNA-binding transcription factor activity"/>
    <property type="evidence" value="ECO:0007669"/>
    <property type="project" value="TreeGrafter"/>
</dbReference>
<dbReference type="AlphaFoldDB" id="A0AAU7JNI5"/>
<evidence type="ECO:0000256" key="2">
    <source>
        <dbReference type="ARBA" id="ARBA00023125"/>
    </source>
</evidence>
<evidence type="ECO:0000256" key="5">
    <source>
        <dbReference type="SAM" id="MobiDB-lite"/>
    </source>
</evidence>
<keyword evidence="3" id="KW-0804">Transcription</keyword>
<keyword evidence="1" id="KW-0805">Transcription regulation</keyword>
<accession>A0AAU7JNI5</accession>
<dbReference type="InterPro" id="IPR001647">
    <property type="entry name" value="HTH_TetR"/>
</dbReference>
<dbReference type="PROSITE" id="PS50977">
    <property type="entry name" value="HTH_TETR_2"/>
    <property type="match status" value="1"/>
</dbReference>
<sequence>MAADKGRFGRMARARSAQPASAEQSADAASPLPGAPAPRRTRAPRKSAIERREEILQAALAFFAEHGFSGSTHVLAAHLGVRQALLYRYFESKDALVEAVFQRVVRSRWTQDFPAILADRARPLEERLATVYRAYSDPEEGLALRVLMRAALDGFALPARRGPSLTEQIFAPLVEELRHEAGLPPLSRSPLTADERSMAMLLHGAVVFQGVREHIYRTPEPDRDAAIDLHVATFLAGARRIIRTLHPALAPERPAATRPARAPRAPQTALERLAARRSAEGA</sequence>
<dbReference type="InterPro" id="IPR050109">
    <property type="entry name" value="HTH-type_TetR-like_transc_reg"/>
</dbReference>
<proteinExistence type="predicted"/>
<dbReference type="Gene3D" id="1.10.357.10">
    <property type="entry name" value="Tetracycline Repressor, domain 2"/>
    <property type="match status" value="1"/>
</dbReference>
<protein>
    <submittedName>
        <fullName evidence="7">TetR/AcrR family transcriptional regulator</fullName>
    </submittedName>
</protein>
<dbReference type="Pfam" id="PF00440">
    <property type="entry name" value="TetR_N"/>
    <property type="match status" value="1"/>
</dbReference>
<feature type="DNA-binding region" description="H-T-H motif" evidence="4">
    <location>
        <begin position="71"/>
        <end position="90"/>
    </location>
</feature>
<dbReference type="PANTHER" id="PTHR30055:SF234">
    <property type="entry name" value="HTH-TYPE TRANSCRIPTIONAL REGULATOR BETI"/>
    <property type="match status" value="1"/>
</dbReference>
<dbReference type="GO" id="GO:0000976">
    <property type="term" value="F:transcription cis-regulatory region binding"/>
    <property type="evidence" value="ECO:0007669"/>
    <property type="project" value="TreeGrafter"/>
</dbReference>
<dbReference type="InterPro" id="IPR009057">
    <property type="entry name" value="Homeodomain-like_sf"/>
</dbReference>
<dbReference type="PRINTS" id="PR00455">
    <property type="entry name" value="HTHTETR"/>
</dbReference>
<feature type="domain" description="HTH tetR-type" evidence="6">
    <location>
        <begin position="49"/>
        <end position="108"/>
    </location>
</feature>
<evidence type="ECO:0000256" key="3">
    <source>
        <dbReference type="ARBA" id="ARBA00023163"/>
    </source>
</evidence>
<feature type="region of interest" description="Disordered" evidence="5">
    <location>
        <begin position="1"/>
        <end position="48"/>
    </location>
</feature>
<feature type="region of interest" description="Disordered" evidence="5">
    <location>
        <begin position="249"/>
        <end position="282"/>
    </location>
</feature>